<accession>A0ABY6KN22</accession>
<dbReference type="EMBL" id="CP092868">
    <property type="protein sequence ID" value="UYV68550.1"/>
    <property type="molecule type" value="Genomic_DNA"/>
</dbReference>
<dbReference type="PANTHER" id="PTHR45618">
    <property type="entry name" value="MITOCHONDRIAL DICARBOXYLATE CARRIER-RELATED"/>
    <property type="match status" value="1"/>
</dbReference>
<protein>
    <submittedName>
        <fullName evidence="8">SLC25A11</fullName>
    </submittedName>
</protein>
<evidence type="ECO:0000256" key="5">
    <source>
        <dbReference type="ARBA" id="ARBA00022737"/>
    </source>
</evidence>
<sequence>MCPDRLSAGLLRQASYTTVRMGVYTSLFEACSKEGKQPNFATKAGLGMVAGAVGAFFGNPAEISLIRMTADGR</sequence>
<keyword evidence="5" id="KW-0677">Repeat</keyword>
<dbReference type="Proteomes" id="UP001235939">
    <property type="component" value="Chromosome 06"/>
</dbReference>
<proteinExistence type="inferred from homology"/>
<dbReference type="SUPFAM" id="SSF103506">
    <property type="entry name" value="Mitochondrial carrier"/>
    <property type="match status" value="1"/>
</dbReference>
<dbReference type="Gene3D" id="1.50.40.10">
    <property type="entry name" value="Mitochondrial carrier domain"/>
    <property type="match status" value="1"/>
</dbReference>
<evidence type="ECO:0000256" key="6">
    <source>
        <dbReference type="ARBA" id="ARBA00022989"/>
    </source>
</evidence>
<evidence type="ECO:0000256" key="3">
    <source>
        <dbReference type="ARBA" id="ARBA00022448"/>
    </source>
</evidence>
<reference evidence="8 9" key="1">
    <citation type="submission" date="2022-01" db="EMBL/GenBank/DDBJ databases">
        <title>A chromosomal length assembly of Cordylochernes scorpioides.</title>
        <authorList>
            <person name="Zeh D."/>
            <person name="Zeh J."/>
        </authorList>
    </citation>
    <scope>NUCLEOTIDE SEQUENCE [LARGE SCALE GENOMIC DNA]</scope>
    <source>
        <strain evidence="8">IN4F17</strain>
        <tissue evidence="8">Whole Body</tissue>
    </source>
</reference>
<keyword evidence="9" id="KW-1185">Reference proteome</keyword>
<evidence type="ECO:0000256" key="7">
    <source>
        <dbReference type="ARBA" id="ARBA00023136"/>
    </source>
</evidence>
<evidence type="ECO:0000256" key="2">
    <source>
        <dbReference type="ARBA" id="ARBA00006375"/>
    </source>
</evidence>
<organism evidence="8 9">
    <name type="scientific">Cordylochernes scorpioides</name>
    <dbReference type="NCBI Taxonomy" id="51811"/>
    <lineage>
        <taxon>Eukaryota</taxon>
        <taxon>Metazoa</taxon>
        <taxon>Ecdysozoa</taxon>
        <taxon>Arthropoda</taxon>
        <taxon>Chelicerata</taxon>
        <taxon>Arachnida</taxon>
        <taxon>Pseudoscorpiones</taxon>
        <taxon>Cheliferoidea</taxon>
        <taxon>Chernetidae</taxon>
        <taxon>Cordylochernes</taxon>
    </lineage>
</organism>
<evidence type="ECO:0000313" key="8">
    <source>
        <dbReference type="EMBL" id="UYV68550.1"/>
    </source>
</evidence>
<keyword evidence="6" id="KW-1133">Transmembrane helix</keyword>
<dbReference type="InterPro" id="IPR050391">
    <property type="entry name" value="Mito_Metabolite_Transporter"/>
</dbReference>
<dbReference type="InterPro" id="IPR023395">
    <property type="entry name" value="MCP_dom_sf"/>
</dbReference>
<comment type="subcellular location">
    <subcellularLocation>
        <location evidence="1">Membrane</location>
    </subcellularLocation>
</comment>
<evidence type="ECO:0000256" key="4">
    <source>
        <dbReference type="ARBA" id="ARBA00022692"/>
    </source>
</evidence>
<keyword evidence="7" id="KW-0472">Membrane</keyword>
<gene>
    <name evidence="8" type="ORF">LAZ67_6000093</name>
</gene>
<comment type="similarity">
    <text evidence="2">Belongs to the mitochondrial carrier (TC 2.A.29) family.</text>
</comment>
<evidence type="ECO:0000313" key="9">
    <source>
        <dbReference type="Proteomes" id="UP001235939"/>
    </source>
</evidence>
<name>A0ABY6KN22_9ARAC</name>
<evidence type="ECO:0000256" key="1">
    <source>
        <dbReference type="ARBA" id="ARBA00004370"/>
    </source>
</evidence>
<keyword evidence="4" id="KW-0812">Transmembrane</keyword>
<keyword evidence="3" id="KW-0813">Transport</keyword>